<dbReference type="InterPro" id="IPR050509">
    <property type="entry name" value="CoA-transferase_III"/>
</dbReference>
<sequence>MGALDGIRVLDLTQQYPGPYCTLMLADLGAEVWKVEPPGGEPMRHQLSGVFDGVNRSKLGITANLKTSMGKEIVLRLAEKADVVVEGFRPGVVDRLGVGFEAMHKRNPRLVYCSISGFGQTGPYRNLVGHDINYVAVSGAAALSGDPEGPAAWPVGIPVADVAAGSFAAFSILAAVLSARQTGKGQYLDVSMTDVLTAYTAIRVNEYLARGRPTKSDQAGRASFGIFKTADDQLIALGVVEEKFWLALCQALGFDDFAADKALRTFTGRNLQWKRIRPRLTQALLAHPLAHWLKVLQAHDVPATVVNSMDDTLQDPQLTAREMFFTDESGNVQVAFPVKFSATPWAVQRPAPTPGQHTDQLLSSTGFTAQEIEQARADGAI</sequence>
<protein>
    <submittedName>
        <fullName evidence="1">Unannotated protein</fullName>
    </submittedName>
</protein>
<dbReference type="InterPro" id="IPR044855">
    <property type="entry name" value="CoA-Trfase_III_dom3_sf"/>
</dbReference>
<dbReference type="PANTHER" id="PTHR48228">
    <property type="entry name" value="SUCCINYL-COA--D-CITRAMALATE COA-TRANSFERASE"/>
    <property type="match status" value="1"/>
</dbReference>
<dbReference type="InterPro" id="IPR003673">
    <property type="entry name" value="CoA-Trfase_fam_III"/>
</dbReference>
<dbReference type="EMBL" id="CAFAAI010000002">
    <property type="protein sequence ID" value="CAB4785347.1"/>
    <property type="molecule type" value="Genomic_DNA"/>
</dbReference>
<gene>
    <name evidence="1" type="ORF">UFOPK2992_00032</name>
</gene>
<evidence type="ECO:0000313" key="1">
    <source>
        <dbReference type="EMBL" id="CAB4785347.1"/>
    </source>
</evidence>
<dbReference type="AlphaFoldDB" id="A0A6J6WSV7"/>
<accession>A0A6J6WSV7</accession>
<dbReference type="Gene3D" id="3.30.1540.10">
    <property type="entry name" value="formyl-coa transferase, domain 3"/>
    <property type="match status" value="1"/>
</dbReference>
<reference evidence="1" key="1">
    <citation type="submission" date="2020-05" db="EMBL/GenBank/DDBJ databases">
        <authorList>
            <person name="Chiriac C."/>
            <person name="Salcher M."/>
            <person name="Ghai R."/>
            <person name="Kavagutti S V."/>
        </authorList>
    </citation>
    <scope>NUCLEOTIDE SEQUENCE</scope>
</reference>
<dbReference type="InterPro" id="IPR023606">
    <property type="entry name" value="CoA-Trfase_III_dom_1_sf"/>
</dbReference>
<dbReference type="SUPFAM" id="SSF89796">
    <property type="entry name" value="CoA-transferase family III (CaiB/BaiF)"/>
    <property type="match status" value="1"/>
</dbReference>
<dbReference type="Pfam" id="PF02515">
    <property type="entry name" value="CoA_transf_3"/>
    <property type="match status" value="1"/>
</dbReference>
<name>A0A6J6WSV7_9ZZZZ</name>
<dbReference type="PANTHER" id="PTHR48228:SF5">
    <property type="entry name" value="ALPHA-METHYLACYL-COA RACEMASE"/>
    <property type="match status" value="1"/>
</dbReference>
<dbReference type="Gene3D" id="3.40.50.10540">
    <property type="entry name" value="Crotonobetainyl-coa:carnitine coa-transferase, domain 1"/>
    <property type="match status" value="1"/>
</dbReference>
<dbReference type="GO" id="GO:0003824">
    <property type="term" value="F:catalytic activity"/>
    <property type="evidence" value="ECO:0007669"/>
    <property type="project" value="InterPro"/>
</dbReference>
<proteinExistence type="predicted"/>
<organism evidence="1">
    <name type="scientific">freshwater metagenome</name>
    <dbReference type="NCBI Taxonomy" id="449393"/>
    <lineage>
        <taxon>unclassified sequences</taxon>
        <taxon>metagenomes</taxon>
        <taxon>ecological metagenomes</taxon>
    </lineage>
</organism>